<dbReference type="EMBL" id="NMUH01001176">
    <property type="protein sequence ID" value="MQL89767.1"/>
    <property type="molecule type" value="Genomic_DNA"/>
</dbReference>
<reference evidence="2" key="1">
    <citation type="submission" date="2017-07" db="EMBL/GenBank/DDBJ databases">
        <title>Taro Niue Genome Assembly and Annotation.</title>
        <authorList>
            <person name="Atibalentja N."/>
            <person name="Keating K."/>
            <person name="Fields C.J."/>
        </authorList>
    </citation>
    <scope>NUCLEOTIDE SEQUENCE</scope>
    <source>
        <strain evidence="2">Niue_2</strain>
        <tissue evidence="2">Leaf</tissue>
    </source>
</reference>
<evidence type="ECO:0000313" key="3">
    <source>
        <dbReference type="Proteomes" id="UP000652761"/>
    </source>
</evidence>
<organism evidence="2 3">
    <name type="scientific">Colocasia esculenta</name>
    <name type="common">Wild taro</name>
    <name type="synonym">Arum esculentum</name>
    <dbReference type="NCBI Taxonomy" id="4460"/>
    <lineage>
        <taxon>Eukaryota</taxon>
        <taxon>Viridiplantae</taxon>
        <taxon>Streptophyta</taxon>
        <taxon>Embryophyta</taxon>
        <taxon>Tracheophyta</taxon>
        <taxon>Spermatophyta</taxon>
        <taxon>Magnoliopsida</taxon>
        <taxon>Liliopsida</taxon>
        <taxon>Araceae</taxon>
        <taxon>Aroideae</taxon>
        <taxon>Colocasieae</taxon>
        <taxon>Colocasia</taxon>
    </lineage>
</organism>
<dbReference type="Proteomes" id="UP000652761">
    <property type="component" value="Unassembled WGS sequence"/>
</dbReference>
<protein>
    <submittedName>
        <fullName evidence="2">Uncharacterized protein</fullName>
    </submittedName>
</protein>
<proteinExistence type="predicted"/>
<gene>
    <name evidence="2" type="ORF">Taro_022346</name>
</gene>
<evidence type="ECO:0000256" key="1">
    <source>
        <dbReference type="SAM" id="SignalP"/>
    </source>
</evidence>
<comment type="caution">
    <text evidence="2">The sequence shown here is derived from an EMBL/GenBank/DDBJ whole genome shotgun (WGS) entry which is preliminary data.</text>
</comment>
<dbReference type="AlphaFoldDB" id="A0A843V535"/>
<keyword evidence="3" id="KW-1185">Reference proteome</keyword>
<sequence length="434" mass="47657">MGMRCILNATALVVAFLLPPLTVDVCMHAKCHALEPRPNRTSTGSARPGGSCCVFSWRFEVLEARGACSRRKDVVRSGGNAEGSPVFVFFAKFAPVKATDLAITTKSRHADPSQQGGASALVTLTKRVGHEVGMFYVVNVLSLVVAFMLPPLSVDVYMHAKCHALGGPQITPAEQNFHRLCSTRGELLRVFLVIRGSGGAWGVFSLQGRRAERGKRRGISGFRVLHEGFAPVKATYLAVGTKSRQADPSQQGLLLRQSSVVVRRLFRNASLVGYPRFFVSQARVFVVLGVCPGTVCRGLTRHEVCLGVGTVVTAIVACGVPEWWHSFGYSCFYAGTLCAGAPIQLTHYDESRRTHMRELIPASVHCSMAWYEPEDDIKCVTAHLKSRDAWRDHLAYLCSVRTKCTAVGVHIDGRLQQVDFQSVVDNIQREDRRQ</sequence>
<feature type="signal peptide" evidence="1">
    <location>
        <begin position="1"/>
        <end position="33"/>
    </location>
</feature>
<keyword evidence="1" id="KW-0732">Signal</keyword>
<feature type="chain" id="PRO_5032725300" evidence="1">
    <location>
        <begin position="34"/>
        <end position="434"/>
    </location>
</feature>
<name>A0A843V535_COLES</name>
<evidence type="ECO:0000313" key="2">
    <source>
        <dbReference type="EMBL" id="MQL89767.1"/>
    </source>
</evidence>
<accession>A0A843V535</accession>